<dbReference type="AlphaFoldDB" id="A1ZFB0"/>
<accession>A1ZFB0</accession>
<gene>
    <name evidence="1" type="ORF">M23134_01008</name>
</gene>
<sequence>MFDNQCFVRWMVCLKAVEATNYQLLTKKLKKHVSKRFIQR</sequence>
<evidence type="ECO:0000313" key="1">
    <source>
        <dbReference type="EMBL" id="EAY30684.1"/>
    </source>
</evidence>
<dbReference type="EMBL" id="AAWS01000005">
    <property type="protein sequence ID" value="EAY30684.1"/>
    <property type="molecule type" value="Genomic_DNA"/>
</dbReference>
<evidence type="ECO:0000313" key="2">
    <source>
        <dbReference type="Proteomes" id="UP000004095"/>
    </source>
</evidence>
<comment type="caution">
    <text evidence="1">The sequence shown here is derived from an EMBL/GenBank/DDBJ whole genome shotgun (WGS) entry which is preliminary data.</text>
</comment>
<protein>
    <submittedName>
        <fullName evidence="1">Uncharacterized protein</fullName>
    </submittedName>
</protein>
<proteinExistence type="predicted"/>
<dbReference type="Proteomes" id="UP000004095">
    <property type="component" value="Unassembled WGS sequence"/>
</dbReference>
<keyword evidence="2" id="KW-1185">Reference proteome</keyword>
<name>A1ZFB0_MICM2</name>
<organism evidence="1 2">
    <name type="scientific">Microscilla marina ATCC 23134</name>
    <dbReference type="NCBI Taxonomy" id="313606"/>
    <lineage>
        <taxon>Bacteria</taxon>
        <taxon>Pseudomonadati</taxon>
        <taxon>Bacteroidota</taxon>
        <taxon>Cytophagia</taxon>
        <taxon>Cytophagales</taxon>
        <taxon>Microscillaceae</taxon>
        <taxon>Microscilla</taxon>
    </lineage>
</organism>
<reference evidence="1 2" key="1">
    <citation type="submission" date="2007-01" db="EMBL/GenBank/DDBJ databases">
        <authorList>
            <person name="Haygood M."/>
            <person name="Podell S."/>
            <person name="Anderson C."/>
            <person name="Hopkinson B."/>
            <person name="Roe K."/>
            <person name="Barbeau K."/>
            <person name="Gaasterland T."/>
            <person name="Ferriera S."/>
            <person name="Johnson J."/>
            <person name="Kravitz S."/>
            <person name="Beeson K."/>
            <person name="Sutton G."/>
            <person name="Rogers Y.-H."/>
            <person name="Friedman R."/>
            <person name="Frazier M."/>
            <person name="Venter J.C."/>
        </authorList>
    </citation>
    <scope>NUCLEOTIDE SEQUENCE [LARGE SCALE GENOMIC DNA]</scope>
    <source>
        <strain evidence="1 2">ATCC 23134</strain>
    </source>
</reference>